<dbReference type="Proteomes" id="UP000239936">
    <property type="component" value="Unassembled WGS sequence"/>
</dbReference>
<organism evidence="1 2">
    <name type="scientific">Chromatium okenii</name>
    <dbReference type="NCBI Taxonomy" id="61644"/>
    <lineage>
        <taxon>Bacteria</taxon>
        <taxon>Pseudomonadati</taxon>
        <taxon>Pseudomonadota</taxon>
        <taxon>Gammaproteobacteria</taxon>
        <taxon>Chromatiales</taxon>
        <taxon>Chromatiaceae</taxon>
        <taxon>Chromatium</taxon>
    </lineage>
</organism>
<dbReference type="OrthoDB" id="9763537at2"/>
<dbReference type="Gene3D" id="2.60.120.260">
    <property type="entry name" value="Galactose-binding domain-like"/>
    <property type="match status" value="1"/>
</dbReference>
<proteinExistence type="predicted"/>
<reference evidence="1 2" key="1">
    <citation type="submission" date="2018-01" db="EMBL/GenBank/DDBJ databases">
        <title>The complete genome sequence of Chromatium okenii LaCa, a purple sulfur bacterium with a turbulent life.</title>
        <authorList>
            <person name="Luedin S.M."/>
            <person name="Liechti N."/>
            <person name="Storelli N."/>
            <person name="Danza F."/>
            <person name="Wittwer M."/>
            <person name="Pothier J.F."/>
            <person name="Tonolla M.A."/>
        </authorList>
    </citation>
    <scope>NUCLEOTIDE SEQUENCE [LARGE SCALE GENOMIC DNA]</scope>
    <source>
        <strain evidence="1 2">LaCa</strain>
    </source>
</reference>
<dbReference type="RefSeq" id="WP_105073804.1">
    <property type="nucleotide sequence ID" value="NZ_PPGH01000035.1"/>
</dbReference>
<evidence type="ECO:0000313" key="1">
    <source>
        <dbReference type="EMBL" id="PQJ96171.1"/>
    </source>
</evidence>
<name>A0A2S7XRZ0_9GAMM</name>
<dbReference type="AlphaFoldDB" id="A0A2S7XRZ0"/>
<dbReference type="InterPro" id="IPR008979">
    <property type="entry name" value="Galactose-bd-like_sf"/>
</dbReference>
<evidence type="ECO:0000313" key="2">
    <source>
        <dbReference type="Proteomes" id="UP000239936"/>
    </source>
</evidence>
<comment type="caution">
    <text evidence="1">The sequence shown here is derived from an EMBL/GenBank/DDBJ whole genome shotgun (WGS) entry which is preliminary data.</text>
</comment>
<keyword evidence="2" id="KW-1185">Reference proteome</keyword>
<gene>
    <name evidence="1" type="ORF">CXB77_10240</name>
</gene>
<sequence>MHTQTLDNFDDLSVWSPITSGQAQLILTPIAAPASLAMQLAFDFAGGGGFVVARRELALKLPDSYALLLDVRAAAPANAFEFKVIDPSGANVWRYRDDAFDFTTDWRTLRIPSKALTFGWGPAGGGVAHEVGAIEIVIAAGPGGCGELTVANLRLENRTPTQMPLISASSAQSDHAAVCAMDGDAATCWRAAQLPAVLDLDFQDERDYGGVILRWAEPTARQFACAPATTAQLGAVFMSHLALPVIATQSICPTAVRGGCG</sequence>
<dbReference type="EMBL" id="PPGH01000035">
    <property type="protein sequence ID" value="PQJ96171.1"/>
    <property type="molecule type" value="Genomic_DNA"/>
</dbReference>
<accession>A0A2S7XRZ0</accession>
<dbReference type="SUPFAM" id="SSF49785">
    <property type="entry name" value="Galactose-binding domain-like"/>
    <property type="match status" value="2"/>
</dbReference>
<protein>
    <submittedName>
        <fullName evidence="1">Uncharacterized protein</fullName>
    </submittedName>
</protein>